<reference evidence="1 2" key="1">
    <citation type="journal article" date="2019" name="Nat. Ecol. Evol.">
        <title>Megaphylogeny resolves global patterns of mushroom evolution.</title>
        <authorList>
            <person name="Varga T."/>
            <person name="Krizsan K."/>
            <person name="Foldi C."/>
            <person name="Dima B."/>
            <person name="Sanchez-Garcia M."/>
            <person name="Sanchez-Ramirez S."/>
            <person name="Szollosi G.J."/>
            <person name="Szarkandi J.G."/>
            <person name="Papp V."/>
            <person name="Albert L."/>
            <person name="Andreopoulos W."/>
            <person name="Angelini C."/>
            <person name="Antonin V."/>
            <person name="Barry K.W."/>
            <person name="Bougher N.L."/>
            <person name="Buchanan P."/>
            <person name="Buyck B."/>
            <person name="Bense V."/>
            <person name="Catcheside P."/>
            <person name="Chovatia M."/>
            <person name="Cooper J."/>
            <person name="Damon W."/>
            <person name="Desjardin D."/>
            <person name="Finy P."/>
            <person name="Geml J."/>
            <person name="Haridas S."/>
            <person name="Hughes K."/>
            <person name="Justo A."/>
            <person name="Karasinski D."/>
            <person name="Kautmanova I."/>
            <person name="Kiss B."/>
            <person name="Kocsube S."/>
            <person name="Kotiranta H."/>
            <person name="LaButti K.M."/>
            <person name="Lechner B.E."/>
            <person name="Liimatainen K."/>
            <person name="Lipzen A."/>
            <person name="Lukacs Z."/>
            <person name="Mihaltcheva S."/>
            <person name="Morgado L.N."/>
            <person name="Niskanen T."/>
            <person name="Noordeloos M.E."/>
            <person name="Ohm R.A."/>
            <person name="Ortiz-Santana B."/>
            <person name="Ovrebo C."/>
            <person name="Racz N."/>
            <person name="Riley R."/>
            <person name="Savchenko A."/>
            <person name="Shiryaev A."/>
            <person name="Soop K."/>
            <person name="Spirin V."/>
            <person name="Szebenyi C."/>
            <person name="Tomsovsky M."/>
            <person name="Tulloss R.E."/>
            <person name="Uehling J."/>
            <person name="Grigoriev I.V."/>
            <person name="Vagvolgyi C."/>
            <person name="Papp T."/>
            <person name="Martin F.M."/>
            <person name="Miettinen O."/>
            <person name="Hibbett D.S."/>
            <person name="Nagy L.G."/>
        </authorList>
    </citation>
    <scope>NUCLEOTIDE SEQUENCE [LARGE SCALE GENOMIC DNA]</scope>
    <source>
        <strain evidence="1 2">FP101781</strain>
    </source>
</reference>
<gene>
    <name evidence="1" type="ORF">FA13DRAFT_314203</name>
</gene>
<dbReference type="Proteomes" id="UP000298030">
    <property type="component" value="Unassembled WGS sequence"/>
</dbReference>
<name>A0A4Y7TD91_COPMI</name>
<keyword evidence="2" id="KW-1185">Reference proteome</keyword>
<organism evidence="1 2">
    <name type="scientific">Coprinellus micaceus</name>
    <name type="common">Glistening ink-cap mushroom</name>
    <name type="synonym">Coprinus micaceus</name>
    <dbReference type="NCBI Taxonomy" id="71717"/>
    <lineage>
        <taxon>Eukaryota</taxon>
        <taxon>Fungi</taxon>
        <taxon>Dikarya</taxon>
        <taxon>Basidiomycota</taxon>
        <taxon>Agaricomycotina</taxon>
        <taxon>Agaricomycetes</taxon>
        <taxon>Agaricomycetidae</taxon>
        <taxon>Agaricales</taxon>
        <taxon>Agaricineae</taxon>
        <taxon>Psathyrellaceae</taxon>
        <taxon>Coprinellus</taxon>
    </lineage>
</organism>
<dbReference type="AlphaFoldDB" id="A0A4Y7TD91"/>
<sequence length="183" mass="20347">MPPLKLISAPYKAQDISGIMKYFTLSIFAVQSRNNPRSTCVGGVPLSWPDHTDACSYHFTSMLGVLACASLAHKIRPLQRIRVLRGAPFVLEREQGLSGVKAVISQAPRSQTSRPLRAPSPSIVHLCYRLSHNDTPKREKRLSKLPWRLKVAIIQKFFARLLYSALAVHLALNLAPTLAYTSC</sequence>
<evidence type="ECO:0000313" key="1">
    <source>
        <dbReference type="EMBL" id="TEB31908.1"/>
    </source>
</evidence>
<comment type="caution">
    <text evidence="1">The sequence shown here is derived from an EMBL/GenBank/DDBJ whole genome shotgun (WGS) entry which is preliminary data.</text>
</comment>
<dbReference type="EMBL" id="QPFP01000017">
    <property type="protein sequence ID" value="TEB31908.1"/>
    <property type="molecule type" value="Genomic_DNA"/>
</dbReference>
<accession>A0A4Y7TD91</accession>
<evidence type="ECO:0000313" key="2">
    <source>
        <dbReference type="Proteomes" id="UP000298030"/>
    </source>
</evidence>
<proteinExistence type="predicted"/>
<protein>
    <submittedName>
        <fullName evidence="1">Uncharacterized protein</fullName>
    </submittedName>
</protein>